<dbReference type="SFLD" id="SFLDS00003">
    <property type="entry name" value="Haloacid_Dehalogenase"/>
    <property type="match status" value="1"/>
</dbReference>
<keyword evidence="5" id="KW-0119">Carbohydrate metabolism</keyword>
<dbReference type="InterPro" id="IPR036412">
    <property type="entry name" value="HAD-like_sf"/>
</dbReference>
<comment type="similarity">
    <text evidence="2">Belongs to the HAD-like hydrolase superfamily. CbbY/CbbZ/Gph/YieH family.</text>
</comment>
<evidence type="ECO:0000256" key="1">
    <source>
        <dbReference type="ARBA" id="ARBA00001946"/>
    </source>
</evidence>
<name>A0A1T3NT02_9ACTN</name>
<keyword evidence="3" id="KW-0479">Metal-binding</keyword>
<dbReference type="EMBL" id="MWQN01000001">
    <property type="protein sequence ID" value="OPC80027.1"/>
    <property type="molecule type" value="Genomic_DNA"/>
</dbReference>
<dbReference type="InterPro" id="IPR006439">
    <property type="entry name" value="HAD-SF_hydro_IA"/>
</dbReference>
<dbReference type="Proteomes" id="UP000190037">
    <property type="component" value="Unassembled WGS sequence"/>
</dbReference>
<proteinExistence type="inferred from homology"/>
<dbReference type="NCBIfam" id="TIGR01509">
    <property type="entry name" value="HAD-SF-IA-v3"/>
    <property type="match status" value="1"/>
</dbReference>
<dbReference type="PANTHER" id="PTHR46193">
    <property type="entry name" value="6-PHOSPHOGLUCONATE PHOSPHATASE"/>
    <property type="match status" value="1"/>
</dbReference>
<dbReference type="CDD" id="cd07505">
    <property type="entry name" value="HAD_BPGM-like"/>
    <property type="match status" value="1"/>
</dbReference>
<evidence type="ECO:0000256" key="2">
    <source>
        <dbReference type="ARBA" id="ARBA00006171"/>
    </source>
</evidence>
<dbReference type="SFLD" id="SFLDG01129">
    <property type="entry name" value="C1.5:_HAD__Beta-PGM__Phosphata"/>
    <property type="match status" value="1"/>
</dbReference>
<dbReference type="GO" id="GO:0016787">
    <property type="term" value="F:hydrolase activity"/>
    <property type="evidence" value="ECO:0007669"/>
    <property type="project" value="UniProtKB-KW"/>
</dbReference>
<keyword evidence="6" id="KW-0378">Hydrolase</keyword>
<sequence length="221" mass="22540">MSSVLPAAVLFDMDGTLVDTEQLWWEAVEDVAGRVGYALGPTDTADVVGHAIEHTATYLHAVVPEGPCVHELSDALDAAFTDRVRGRIEPLPGVVALLDALAEAEVPLAIVSASPRHVVDLVRDALGSARFAVTVAAEDVARTKPDPAPYLAAATALGVEPSACVAVEDTVVGVASAEAAGCGVVAVRTTASIVAAPGRRVVASLAVVGLDDLRPALLARA</sequence>
<keyword evidence="4" id="KW-0460">Magnesium</keyword>
<evidence type="ECO:0000313" key="7">
    <source>
        <dbReference type="Proteomes" id="UP000190037"/>
    </source>
</evidence>
<dbReference type="Gene3D" id="1.10.150.240">
    <property type="entry name" value="Putative phosphatase, domain 2"/>
    <property type="match status" value="1"/>
</dbReference>
<dbReference type="SUPFAM" id="SSF56784">
    <property type="entry name" value="HAD-like"/>
    <property type="match status" value="1"/>
</dbReference>
<comment type="caution">
    <text evidence="6">The sequence shown here is derived from an EMBL/GenBank/DDBJ whole genome shotgun (WGS) entry which is preliminary data.</text>
</comment>
<dbReference type="PRINTS" id="PR00413">
    <property type="entry name" value="HADHALOGNASE"/>
</dbReference>
<evidence type="ECO:0000313" key="6">
    <source>
        <dbReference type="EMBL" id="OPC80027.1"/>
    </source>
</evidence>
<dbReference type="STRING" id="159449.B4N89_02855"/>
<dbReference type="Gene3D" id="3.40.50.1000">
    <property type="entry name" value="HAD superfamily/HAD-like"/>
    <property type="match status" value="1"/>
</dbReference>
<dbReference type="SFLD" id="SFLDG01135">
    <property type="entry name" value="C1.5.6:_HAD__Beta-PGM__Phospha"/>
    <property type="match status" value="1"/>
</dbReference>
<evidence type="ECO:0000256" key="5">
    <source>
        <dbReference type="ARBA" id="ARBA00023277"/>
    </source>
</evidence>
<evidence type="ECO:0000256" key="3">
    <source>
        <dbReference type="ARBA" id="ARBA00022723"/>
    </source>
</evidence>
<evidence type="ECO:0000256" key="4">
    <source>
        <dbReference type="ARBA" id="ARBA00022842"/>
    </source>
</evidence>
<dbReference type="OrthoDB" id="9797743at2"/>
<comment type="cofactor">
    <cofactor evidence="1">
        <name>Mg(2+)</name>
        <dbReference type="ChEBI" id="CHEBI:18420"/>
    </cofactor>
</comment>
<dbReference type="InterPro" id="IPR023198">
    <property type="entry name" value="PGP-like_dom2"/>
</dbReference>
<dbReference type="RefSeq" id="WP_078974295.1">
    <property type="nucleotide sequence ID" value="NZ_MWQN01000001.1"/>
</dbReference>
<keyword evidence="7" id="KW-1185">Reference proteome</keyword>
<dbReference type="InterPro" id="IPR051600">
    <property type="entry name" value="Beta-PGM-like"/>
</dbReference>
<protein>
    <submittedName>
        <fullName evidence="6">Hydrolase</fullName>
    </submittedName>
</protein>
<gene>
    <name evidence="6" type="ORF">B4N89_02855</name>
</gene>
<organism evidence="6 7">
    <name type="scientific">Embleya scabrispora</name>
    <dbReference type="NCBI Taxonomy" id="159449"/>
    <lineage>
        <taxon>Bacteria</taxon>
        <taxon>Bacillati</taxon>
        <taxon>Actinomycetota</taxon>
        <taxon>Actinomycetes</taxon>
        <taxon>Kitasatosporales</taxon>
        <taxon>Streptomycetaceae</taxon>
        <taxon>Embleya</taxon>
    </lineage>
</organism>
<accession>A0A1T3NT02</accession>
<reference evidence="6 7" key="1">
    <citation type="submission" date="2017-03" db="EMBL/GenBank/DDBJ databases">
        <title>Draft genome sequence of Streptomyces scabrisporus NF3, endophyte isolated from Amphipterygium adstringens.</title>
        <authorList>
            <person name="Vazquez M."/>
            <person name="Ceapa C.D."/>
            <person name="Rodriguez Luna D."/>
            <person name="Sanchez Esquivel S."/>
        </authorList>
    </citation>
    <scope>NUCLEOTIDE SEQUENCE [LARGE SCALE GENOMIC DNA]</scope>
    <source>
        <strain evidence="6 7">NF3</strain>
    </source>
</reference>
<dbReference type="AlphaFoldDB" id="A0A1T3NT02"/>
<dbReference type="PANTHER" id="PTHR46193:SF18">
    <property type="entry name" value="HEXITOL PHOSPHATASE B"/>
    <property type="match status" value="1"/>
</dbReference>
<dbReference type="GO" id="GO:0046872">
    <property type="term" value="F:metal ion binding"/>
    <property type="evidence" value="ECO:0007669"/>
    <property type="project" value="UniProtKB-KW"/>
</dbReference>
<dbReference type="Pfam" id="PF00702">
    <property type="entry name" value="Hydrolase"/>
    <property type="match status" value="1"/>
</dbReference>
<dbReference type="InterPro" id="IPR023214">
    <property type="entry name" value="HAD_sf"/>
</dbReference>